<evidence type="ECO:0000313" key="4">
    <source>
        <dbReference type="Proteomes" id="UP000239549"/>
    </source>
</evidence>
<feature type="signal peptide" evidence="2">
    <location>
        <begin position="1"/>
        <end position="23"/>
    </location>
</feature>
<protein>
    <recommendedName>
        <fullName evidence="5">Tricarboxylate transport protein TctC</fullName>
    </recommendedName>
</protein>
<proteinExistence type="inferred from homology"/>
<comment type="similarity">
    <text evidence="1">Belongs to the UPF0065 (bug) family.</text>
</comment>
<dbReference type="InterPro" id="IPR042100">
    <property type="entry name" value="Bug_dom1"/>
</dbReference>
<sequence>MFIHTGRLKLFLILSLLVIAALAVSGCGGGGTGEQAKDDYPAKEITFLQWNDPGSAGDTYVRTITKLAEAELGQPIKIVTKTGGNGAEALVDVLKAPGDGYTLSHFSSSLSGFMNMPGFPAKAEDFDYLVRAQVSTYMLAVNSKLPIKNVDEFIAYAKQNPDKLSITGSRIGSVHHQNLFNMINEAGVSLKYVPQEGGSAALKEVLGGHVDGLVYDPAQILPYVQEGTLRPIVVFAEEKDANYPDVPTINEAGFKMKPSYQVRGVMAKKGIPDNRKEIIVNAFNKAMETAEWEEYLKKTNTTYKKMTPEDFTAEFLAETTEANDYLKKIGIVK</sequence>
<dbReference type="InterPro" id="IPR005064">
    <property type="entry name" value="BUG"/>
</dbReference>
<dbReference type="PANTHER" id="PTHR42928">
    <property type="entry name" value="TRICARBOXYLATE-BINDING PROTEIN"/>
    <property type="match status" value="1"/>
</dbReference>
<dbReference type="PIRSF" id="PIRSF017082">
    <property type="entry name" value="YflP"/>
    <property type="match status" value="1"/>
</dbReference>
<dbReference type="Pfam" id="PF03401">
    <property type="entry name" value="TctC"/>
    <property type="match status" value="1"/>
</dbReference>
<dbReference type="AlphaFoldDB" id="A0A2L2XAL0"/>
<name>A0A2L2XAL0_9FIRM</name>
<dbReference type="CDD" id="cd07012">
    <property type="entry name" value="PBP2_Bug_TTT"/>
    <property type="match status" value="1"/>
</dbReference>
<dbReference type="SUPFAM" id="SSF53850">
    <property type="entry name" value="Periplasmic binding protein-like II"/>
    <property type="match status" value="1"/>
</dbReference>
<reference evidence="4" key="1">
    <citation type="submission" date="2018-02" db="EMBL/GenBank/DDBJ databases">
        <title>Genome sequence of Desulfocucumis palustris strain NAW-5.</title>
        <authorList>
            <person name="Watanabe M."/>
            <person name="Kojima H."/>
            <person name="Fukui M."/>
        </authorList>
    </citation>
    <scope>NUCLEOTIDE SEQUENCE [LARGE SCALE GENOMIC DNA]</scope>
    <source>
        <strain evidence="4">NAW-5</strain>
    </source>
</reference>
<dbReference type="PROSITE" id="PS51257">
    <property type="entry name" value="PROKAR_LIPOPROTEIN"/>
    <property type="match status" value="1"/>
</dbReference>
<comment type="caution">
    <text evidence="3">The sequence shown here is derived from an EMBL/GenBank/DDBJ whole genome shotgun (WGS) entry which is preliminary data.</text>
</comment>
<dbReference type="Gene3D" id="3.40.190.150">
    <property type="entry name" value="Bordetella uptake gene, domain 1"/>
    <property type="match status" value="1"/>
</dbReference>
<evidence type="ECO:0000313" key="3">
    <source>
        <dbReference type="EMBL" id="GBF33307.1"/>
    </source>
</evidence>
<evidence type="ECO:0008006" key="5">
    <source>
        <dbReference type="Google" id="ProtNLM"/>
    </source>
</evidence>
<dbReference type="PANTHER" id="PTHR42928:SF5">
    <property type="entry name" value="BLR1237 PROTEIN"/>
    <property type="match status" value="1"/>
</dbReference>
<evidence type="ECO:0000256" key="2">
    <source>
        <dbReference type="SAM" id="SignalP"/>
    </source>
</evidence>
<keyword evidence="2" id="KW-0732">Signal</keyword>
<organism evidence="3 4">
    <name type="scientific">Desulfocucumis palustris</name>
    <dbReference type="NCBI Taxonomy" id="1898651"/>
    <lineage>
        <taxon>Bacteria</taxon>
        <taxon>Bacillati</taxon>
        <taxon>Bacillota</taxon>
        <taxon>Clostridia</taxon>
        <taxon>Eubacteriales</taxon>
        <taxon>Desulfocucumaceae</taxon>
        <taxon>Desulfocucumis</taxon>
    </lineage>
</organism>
<evidence type="ECO:0000256" key="1">
    <source>
        <dbReference type="ARBA" id="ARBA00006987"/>
    </source>
</evidence>
<dbReference type="EMBL" id="BFAV01000092">
    <property type="protein sequence ID" value="GBF33307.1"/>
    <property type="molecule type" value="Genomic_DNA"/>
</dbReference>
<feature type="chain" id="PRO_5039332365" description="Tricarboxylate transport protein TctC" evidence="2">
    <location>
        <begin position="24"/>
        <end position="333"/>
    </location>
</feature>
<keyword evidence="4" id="KW-1185">Reference proteome</keyword>
<accession>A0A2L2XAL0</accession>
<gene>
    <name evidence="3" type="ORF">DCCM_2406</name>
</gene>
<dbReference type="RefSeq" id="WP_165792046.1">
    <property type="nucleotide sequence ID" value="NZ_BFAV01000092.1"/>
</dbReference>
<dbReference type="Proteomes" id="UP000239549">
    <property type="component" value="Unassembled WGS sequence"/>
</dbReference>
<dbReference type="Gene3D" id="3.40.190.10">
    <property type="entry name" value="Periplasmic binding protein-like II"/>
    <property type="match status" value="1"/>
</dbReference>